<feature type="transmembrane region" description="Helical" evidence="7">
    <location>
        <begin position="118"/>
        <end position="137"/>
    </location>
</feature>
<feature type="transmembrane region" description="Helical" evidence="7">
    <location>
        <begin position="310"/>
        <end position="332"/>
    </location>
</feature>
<dbReference type="RefSeq" id="WP_014785246.1">
    <property type="nucleotide sequence ID" value="NC_018014.1"/>
</dbReference>
<dbReference type="OrthoDB" id="119473at2"/>
<dbReference type="PANTHER" id="PTHR23514:SF3">
    <property type="entry name" value="BYPASS OF STOP CODON PROTEIN 6"/>
    <property type="match status" value="1"/>
</dbReference>
<evidence type="ECO:0000256" key="6">
    <source>
        <dbReference type="ARBA" id="ARBA00023136"/>
    </source>
</evidence>
<sequence length="405" mass="41192">MGQIPDERTTASDQTSAEIAAGASPNLALLHVCMLLAGFGTVFLGPTLPVLAASAHASDSGSGLFFTAQFVGAFFGGVTTSSRLWFSLIRGSAAATFGFALLGACALLHASLLWDAAALLPLGFGVGQMLTAVNLLASQRFATSRGSALSLVNLSWSLGAVCAPFLLGSLLPHVRLGALLVCAAAIFASACLASIVNARGFGPARVAMARGAIRRGLPKVAFVYFGFLLLLYGGVETCIGGWITTFGTRYGSGALQISALGESALWIGITSGRALAPLLLKVMRERTLLISTLLTATALTAMLSRANGAAAITLIAGLLGVALAPWFPLVLSAMLGEGAAAGEVGTIIAVSGIGAATLPLLLGTVSRASGSLRIALLVPLCGLLLLFALSFRRSEPLPATEIQHA</sequence>
<evidence type="ECO:0000256" key="4">
    <source>
        <dbReference type="ARBA" id="ARBA00022692"/>
    </source>
</evidence>
<keyword evidence="4 7" id="KW-0812">Transmembrane</keyword>
<dbReference type="PATRIC" id="fig|926566.3.peg.1352"/>
<evidence type="ECO:0000313" key="8">
    <source>
        <dbReference type="EMBL" id="AFL87677.1"/>
    </source>
</evidence>
<organism evidence="8 9">
    <name type="scientific">Terriglobus roseus (strain DSM 18391 / NRRL B-41598 / KBS 63)</name>
    <dbReference type="NCBI Taxonomy" id="926566"/>
    <lineage>
        <taxon>Bacteria</taxon>
        <taxon>Pseudomonadati</taxon>
        <taxon>Acidobacteriota</taxon>
        <taxon>Terriglobia</taxon>
        <taxon>Terriglobales</taxon>
        <taxon>Acidobacteriaceae</taxon>
        <taxon>Terriglobus</taxon>
    </lineage>
</organism>
<feature type="transmembrane region" description="Helical" evidence="7">
    <location>
        <begin position="149"/>
        <end position="171"/>
    </location>
</feature>
<feature type="transmembrane region" description="Helical" evidence="7">
    <location>
        <begin position="28"/>
        <end position="52"/>
    </location>
</feature>
<dbReference type="HOGENOM" id="CLU_059352_0_0_0"/>
<feature type="transmembrane region" description="Helical" evidence="7">
    <location>
        <begin position="344"/>
        <end position="362"/>
    </location>
</feature>
<feature type="transmembrane region" description="Helical" evidence="7">
    <location>
        <begin position="221"/>
        <end position="243"/>
    </location>
</feature>
<dbReference type="eggNOG" id="COG0738">
    <property type="taxonomic scope" value="Bacteria"/>
</dbReference>
<evidence type="ECO:0000256" key="3">
    <source>
        <dbReference type="ARBA" id="ARBA00022448"/>
    </source>
</evidence>
<comment type="similarity">
    <text evidence="2">Belongs to the major facilitator superfamily.</text>
</comment>
<dbReference type="PANTHER" id="PTHR23514">
    <property type="entry name" value="BYPASS OF STOP CODON PROTEIN 6"/>
    <property type="match status" value="1"/>
</dbReference>
<feature type="transmembrane region" description="Helical" evidence="7">
    <location>
        <begin position="93"/>
        <end position="112"/>
    </location>
</feature>
<accession>I3ZEK9</accession>
<evidence type="ECO:0000256" key="7">
    <source>
        <dbReference type="SAM" id="Phobius"/>
    </source>
</evidence>
<dbReference type="AlphaFoldDB" id="I3ZEK9"/>
<evidence type="ECO:0000256" key="1">
    <source>
        <dbReference type="ARBA" id="ARBA00004127"/>
    </source>
</evidence>
<keyword evidence="5 7" id="KW-1133">Transmembrane helix</keyword>
<keyword evidence="6 7" id="KW-0472">Membrane</keyword>
<dbReference type="STRING" id="926566.Terro_1368"/>
<dbReference type="Gene3D" id="1.20.1250.20">
    <property type="entry name" value="MFS general substrate transporter like domains"/>
    <property type="match status" value="2"/>
</dbReference>
<dbReference type="InterPro" id="IPR051788">
    <property type="entry name" value="MFS_Transporter"/>
</dbReference>
<dbReference type="GO" id="GO:0012505">
    <property type="term" value="C:endomembrane system"/>
    <property type="evidence" value="ECO:0007669"/>
    <property type="project" value="UniProtKB-SubCell"/>
</dbReference>
<gene>
    <name evidence="8" type="ordered locus">Terro_1368</name>
</gene>
<dbReference type="Proteomes" id="UP000006056">
    <property type="component" value="Chromosome"/>
</dbReference>
<dbReference type="GO" id="GO:0016020">
    <property type="term" value="C:membrane"/>
    <property type="evidence" value="ECO:0007669"/>
    <property type="project" value="TreeGrafter"/>
</dbReference>
<evidence type="ECO:0000256" key="5">
    <source>
        <dbReference type="ARBA" id="ARBA00022989"/>
    </source>
</evidence>
<name>I3ZEK9_TERRK</name>
<evidence type="ECO:0000313" key="9">
    <source>
        <dbReference type="Proteomes" id="UP000006056"/>
    </source>
</evidence>
<reference evidence="8 9" key="1">
    <citation type="submission" date="2012-06" db="EMBL/GenBank/DDBJ databases">
        <title>Complete genome of Terriglobus roseus DSM 18391.</title>
        <authorList>
            <consortium name="US DOE Joint Genome Institute (JGI-PGF)"/>
            <person name="Lucas S."/>
            <person name="Copeland A."/>
            <person name="Lapidus A."/>
            <person name="Glavina del Rio T."/>
            <person name="Dalin E."/>
            <person name="Tice H."/>
            <person name="Bruce D."/>
            <person name="Goodwin L."/>
            <person name="Pitluck S."/>
            <person name="Peters L."/>
            <person name="Mikhailova N."/>
            <person name="Munk A.C.C."/>
            <person name="Kyrpides N."/>
            <person name="Mavromatis K."/>
            <person name="Ivanova N."/>
            <person name="Brettin T."/>
            <person name="Detter J.C."/>
            <person name="Han C."/>
            <person name="Larimer F."/>
            <person name="Land M."/>
            <person name="Hauser L."/>
            <person name="Markowitz V."/>
            <person name="Cheng J.-F."/>
            <person name="Hugenholtz P."/>
            <person name="Woyke T."/>
            <person name="Wu D."/>
            <person name="Brambilla E."/>
            <person name="Klenk H.-P."/>
            <person name="Eisen J.A."/>
        </authorList>
    </citation>
    <scope>NUCLEOTIDE SEQUENCE [LARGE SCALE GENOMIC DNA]</scope>
    <source>
        <strain evidence="9">DSM 18391 / NRRL B-41598 / KBS 63</strain>
    </source>
</reference>
<proteinExistence type="inferred from homology"/>
<feature type="transmembrane region" description="Helical" evidence="7">
    <location>
        <begin position="263"/>
        <end position="280"/>
    </location>
</feature>
<feature type="transmembrane region" description="Helical" evidence="7">
    <location>
        <begin position="177"/>
        <end position="200"/>
    </location>
</feature>
<keyword evidence="9" id="KW-1185">Reference proteome</keyword>
<dbReference type="InterPro" id="IPR036259">
    <property type="entry name" value="MFS_trans_sf"/>
</dbReference>
<comment type="subcellular location">
    <subcellularLocation>
        <location evidence="1">Endomembrane system</location>
        <topology evidence="1">Multi-pass membrane protein</topology>
    </subcellularLocation>
</comment>
<feature type="transmembrane region" description="Helical" evidence="7">
    <location>
        <begin position="374"/>
        <end position="391"/>
    </location>
</feature>
<keyword evidence="3" id="KW-0813">Transport</keyword>
<protein>
    <submittedName>
        <fullName evidence="8">Fucose permease</fullName>
    </submittedName>
</protein>
<feature type="transmembrane region" description="Helical" evidence="7">
    <location>
        <begin position="64"/>
        <end position="86"/>
    </location>
</feature>
<dbReference type="SUPFAM" id="SSF103473">
    <property type="entry name" value="MFS general substrate transporter"/>
    <property type="match status" value="1"/>
</dbReference>
<dbReference type="EMBL" id="CP003379">
    <property type="protein sequence ID" value="AFL87677.1"/>
    <property type="molecule type" value="Genomic_DNA"/>
</dbReference>
<dbReference type="KEGG" id="trs:Terro_1368"/>
<evidence type="ECO:0000256" key="2">
    <source>
        <dbReference type="ARBA" id="ARBA00008335"/>
    </source>
</evidence>